<dbReference type="PANTHER" id="PTHR30435:SF2">
    <property type="entry name" value="FLAGELLAR BASAL-BODY ROD PROTEIN FLGC"/>
    <property type="match status" value="1"/>
</dbReference>
<dbReference type="Pfam" id="PF00460">
    <property type="entry name" value="Flg_bb_rod"/>
    <property type="match status" value="1"/>
</dbReference>
<gene>
    <name evidence="9" type="ORF">DES45_11129</name>
</gene>
<evidence type="ECO:0000256" key="3">
    <source>
        <dbReference type="ARBA" id="ARBA00017941"/>
    </source>
</evidence>
<evidence type="ECO:0000256" key="1">
    <source>
        <dbReference type="ARBA" id="ARBA00004117"/>
    </source>
</evidence>
<protein>
    <recommendedName>
        <fullName evidence="3 6">Flagellar basal-body rod protein FlgC</fullName>
    </recommendedName>
</protein>
<organism evidence="9 10">
    <name type="scientific">Microvirga subterranea</name>
    <dbReference type="NCBI Taxonomy" id="186651"/>
    <lineage>
        <taxon>Bacteria</taxon>
        <taxon>Pseudomonadati</taxon>
        <taxon>Pseudomonadota</taxon>
        <taxon>Alphaproteobacteria</taxon>
        <taxon>Hyphomicrobiales</taxon>
        <taxon>Methylobacteriaceae</taxon>
        <taxon>Microvirga</taxon>
    </lineage>
</organism>
<evidence type="ECO:0000259" key="8">
    <source>
        <dbReference type="Pfam" id="PF06429"/>
    </source>
</evidence>
<proteinExistence type="inferred from homology"/>
<dbReference type="OrthoDB" id="9813951at2"/>
<keyword evidence="10" id="KW-1185">Reference proteome</keyword>
<evidence type="ECO:0000256" key="4">
    <source>
        <dbReference type="ARBA" id="ARBA00023143"/>
    </source>
</evidence>
<evidence type="ECO:0000256" key="5">
    <source>
        <dbReference type="ARBA" id="ARBA00025933"/>
    </source>
</evidence>
<evidence type="ECO:0000313" key="10">
    <source>
        <dbReference type="Proteomes" id="UP000254925"/>
    </source>
</evidence>
<dbReference type="AlphaFoldDB" id="A0A370HDB5"/>
<comment type="caution">
    <text evidence="9">The sequence shown here is derived from an EMBL/GenBank/DDBJ whole genome shotgun (WGS) entry which is preliminary data.</text>
</comment>
<keyword evidence="9" id="KW-0969">Cilium</keyword>
<dbReference type="PANTHER" id="PTHR30435">
    <property type="entry name" value="FLAGELLAR PROTEIN"/>
    <property type="match status" value="1"/>
</dbReference>
<accession>A0A370HDB5</accession>
<evidence type="ECO:0000256" key="2">
    <source>
        <dbReference type="ARBA" id="ARBA00009677"/>
    </source>
</evidence>
<keyword evidence="4 6" id="KW-0975">Bacterial flagellum</keyword>
<keyword evidence="9" id="KW-0966">Cell projection</keyword>
<feature type="domain" description="Flagellar basal-body/hook protein C-terminal" evidence="8">
    <location>
        <begin position="91"/>
        <end position="135"/>
    </location>
</feature>
<dbReference type="RefSeq" id="WP_114772333.1">
    <property type="nucleotide sequence ID" value="NZ_QQBB01000011.1"/>
</dbReference>
<dbReference type="InterPro" id="IPR006299">
    <property type="entry name" value="FlgC"/>
</dbReference>
<reference evidence="9 10" key="1">
    <citation type="submission" date="2018-07" db="EMBL/GenBank/DDBJ databases">
        <title>Genomic Encyclopedia of Type Strains, Phase IV (KMG-IV): sequencing the most valuable type-strain genomes for metagenomic binning, comparative biology and taxonomic classification.</title>
        <authorList>
            <person name="Goeker M."/>
        </authorList>
    </citation>
    <scope>NUCLEOTIDE SEQUENCE [LARGE SCALE GENOMIC DNA]</scope>
    <source>
        <strain evidence="9 10">DSM 14364</strain>
    </source>
</reference>
<sequence>MIDPLQASSRLAGAGLEAQSARLRVISENIANAQSTGKTAGSDPYARKTITFRSELDRALGASSVQVKEIGVDQAPFQVEYDPGNPAADERGFVKMPNVNMLVEMADMREANRSYEANLQMMKQARSMITSLIDLLRGA</sequence>
<dbReference type="InterPro" id="IPR001444">
    <property type="entry name" value="Flag_bb_rod_N"/>
</dbReference>
<feature type="domain" description="Flagellar basal body rod protein N-terminal" evidence="7">
    <location>
        <begin position="12"/>
        <end position="36"/>
    </location>
</feature>
<comment type="similarity">
    <text evidence="2">Belongs to the flagella basal body rod proteins family.</text>
</comment>
<dbReference type="EMBL" id="QQBB01000011">
    <property type="protein sequence ID" value="RDI54853.1"/>
    <property type="molecule type" value="Genomic_DNA"/>
</dbReference>
<comment type="subcellular location">
    <subcellularLocation>
        <location evidence="1 6">Bacterial flagellum basal body</location>
    </subcellularLocation>
</comment>
<dbReference type="NCBIfam" id="TIGR01395">
    <property type="entry name" value="FlgC"/>
    <property type="match status" value="1"/>
</dbReference>
<dbReference type="Pfam" id="PF06429">
    <property type="entry name" value="Flg_bbr_C"/>
    <property type="match status" value="1"/>
</dbReference>
<dbReference type="GO" id="GO:0071978">
    <property type="term" value="P:bacterial-type flagellum-dependent swarming motility"/>
    <property type="evidence" value="ECO:0007669"/>
    <property type="project" value="TreeGrafter"/>
</dbReference>
<dbReference type="GO" id="GO:0030694">
    <property type="term" value="C:bacterial-type flagellum basal body, rod"/>
    <property type="evidence" value="ECO:0007669"/>
    <property type="project" value="UniProtKB-UniRule"/>
</dbReference>
<keyword evidence="9" id="KW-0282">Flagellum</keyword>
<dbReference type="Proteomes" id="UP000254925">
    <property type="component" value="Unassembled WGS sequence"/>
</dbReference>
<name>A0A370HDB5_9HYPH</name>
<comment type="subunit">
    <text evidence="5 6">The basal body constitutes a major portion of the flagellar organelle and consists of four rings (L,P,S, and M) mounted on a central rod. The rod consists of about 26 subunits of FlgG in the distal portion, and FlgB, FlgC and FlgF are thought to build up the proximal portion of the rod with about 6 subunits each.</text>
</comment>
<dbReference type="InterPro" id="IPR010930">
    <property type="entry name" value="Flg_bb/hook_C_dom"/>
</dbReference>
<evidence type="ECO:0000313" key="9">
    <source>
        <dbReference type="EMBL" id="RDI54853.1"/>
    </source>
</evidence>
<evidence type="ECO:0000256" key="6">
    <source>
        <dbReference type="RuleBase" id="RU362062"/>
    </source>
</evidence>
<evidence type="ECO:0000259" key="7">
    <source>
        <dbReference type="Pfam" id="PF00460"/>
    </source>
</evidence>